<dbReference type="EMBL" id="CP048029">
    <property type="protein sequence ID" value="QIK38575.1"/>
    <property type="molecule type" value="Genomic_DNA"/>
</dbReference>
<dbReference type="InterPro" id="IPR051840">
    <property type="entry name" value="NifX/NifY_domain"/>
</dbReference>
<sequence>MLKVAFATADRMRVDQHFGAAAGFAIYQLDGERAQLVELAEFPEESMDGNEGKLAAKIAALEGCAAVYCLAVGGSAVRQLLAVGIQPLRLDAPEPIDALLAKLRTAMRAGGVPWIDKALKKTADGDCFARMAAEGWQE</sequence>
<dbReference type="InterPro" id="IPR003731">
    <property type="entry name" value="Di-Nase_FeMo-co_biosynth"/>
</dbReference>
<gene>
    <name evidence="4" type="ORF">GWK36_11940</name>
</gene>
<dbReference type="InterPro" id="IPR036105">
    <property type="entry name" value="DiNase_FeMo-co_biosyn_sf"/>
</dbReference>
<dbReference type="SUPFAM" id="SSF53146">
    <property type="entry name" value="Nitrogenase accessory factor-like"/>
    <property type="match status" value="1"/>
</dbReference>
<name>A0A6G7VFC3_9GAMM</name>
<feature type="domain" description="Dinitrogenase iron-molybdenum cofactor biosynthesis" evidence="3">
    <location>
        <begin position="12"/>
        <end position="104"/>
    </location>
</feature>
<evidence type="ECO:0000313" key="5">
    <source>
        <dbReference type="Proteomes" id="UP000502699"/>
    </source>
</evidence>
<dbReference type="Proteomes" id="UP000502699">
    <property type="component" value="Chromosome"/>
</dbReference>
<evidence type="ECO:0000256" key="1">
    <source>
        <dbReference type="ARBA" id="ARBA00010285"/>
    </source>
</evidence>
<comment type="similarity">
    <text evidence="1">Belongs to the NifX/NifY family.</text>
</comment>
<dbReference type="InterPro" id="IPR034169">
    <property type="entry name" value="NifX-like"/>
</dbReference>
<accession>A0A6G7VFC3</accession>
<dbReference type="CDD" id="cd00853">
    <property type="entry name" value="NifX"/>
    <property type="match status" value="1"/>
</dbReference>
<dbReference type="PANTHER" id="PTHR33937:SF1">
    <property type="entry name" value="IRON-MOLIBDENUM COFACTOR PROCESSING PROTEIN"/>
    <property type="match status" value="1"/>
</dbReference>
<keyword evidence="2" id="KW-0535">Nitrogen fixation</keyword>
<dbReference type="KEGG" id="cjap:GWK36_11940"/>
<evidence type="ECO:0000313" key="4">
    <source>
        <dbReference type="EMBL" id="QIK38575.1"/>
    </source>
</evidence>
<dbReference type="AlphaFoldDB" id="A0A6G7VFC3"/>
<dbReference type="PANTHER" id="PTHR33937">
    <property type="entry name" value="IRON-MOLYBDENUM PROTEIN-RELATED-RELATED"/>
    <property type="match status" value="1"/>
</dbReference>
<protein>
    <submittedName>
        <fullName evidence="4">Nitrogen fixation protein NifX</fullName>
    </submittedName>
</protein>
<dbReference type="RefSeq" id="WP_166271401.1">
    <property type="nucleotide sequence ID" value="NZ_CP048029.1"/>
</dbReference>
<reference evidence="5" key="1">
    <citation type="submission" date="2020-01" db="EMBL/GenBank/DDBJ databases">
        <title>Caldichromatium gen. nov., sp. nov., a thermophilic purple sulfur bacterium member of the family Chromatiaceae isolated from Nakabusa hot spring, Japan.</title>
        <authorList>
            <person name="Saini M.K."/>
            <person name="Hanada S."/>
            <person name="Tank M."/>
        </authorList>
    </citation>
    <scope>NUCLEOTIDE SEQUENCE [LARGE SCALE GENOMIC DNA]</scope>
    <source>
        <strain evidence="5">No.7</strain>
    </source>
</reference>
<evidence type="ECO:0000259" key="3">
    <source>
        <dbReference type="Pfam" id="PF02579"/>
    </source>
</evidence>
<keyword evidence="5" id="KW-1185">Reference proteome</keyword>
<proteinExistence type="inferred from homology"/>
<organism evidence="4 5">
    <name type="scientific">Caldichromatium japonicum</name>
    <dbReference type="NCBI Taxonomy" id="2699430"/>
    <lineage>
        <taxon>Bacteria</taxon>
        <taxon>Pseudomonadati</taxon>
        <taxon>Pseudomonadota</taxon>
        <taxon>Gammaproteobacteria</taxon>
        <taxon>Chromatiales</taxon>
        <taxon>Chromatiaceae</taxon>
        <taxon>Caldichromatium</taxon>
    </lineage>
</organism>
<evidence type="ECO:0000256" key="2">
    <source>
        <dbReference type="ARBA" id="ARBA00023231"/>
    </source>
</evidence>
<dbReference type="Gene3D" id="3.30.420.130">
    <property type="entry name" value="Dinitrogenase iron-molybdenum cofactor biosynthesis domain"/>
    <property type="match status" value="1"/>
</dbReference>
<dbReference type="Pfam" id="PF02579">
    <property type="entry name" value="Nitro_FeMo-Co"/>
    <property type="match status" value="1"/>
</dbReference>